<organism evidence="5 6">
    <name type="scientific">Ananas comosus</name>
    <name type="common">Pineapple</name>
    <name type="synonym">Ananas ananas</name>
    <dbReference type="NCBI Taxonomy" id="4615"/>
    <lineage>
        <taxon>Eukaryota</taxon>
        <taxon>Viridiplantae</taxon>
        <taxon>Streptophyta</taxon>
        <taxon>Embryophyta</taxon>
        <taxon>Tracheophyta</taxon>
        <taxon>Spermatophyta</taxon>
        <taxon>Magnoliopsida</taxon>
        <taxon>Liliopsida</taxon>
        <taxon>Poales</taxon>
        <taxon>Bromeliaceae</taxon>
        <taxon>Bromelioideae</taxon>
        <taxon>Ananas</taxon>
    </lineage>
</organism>
<keyword evidence="3" id="KW-0687">Ribonucleoprotein</keyword>
<comment type="similarity">
    <text evidence="1">Belongs to the bacterial ribosomal protein bS21 family.</text>
</comment>
<dbReference type="Gene3D" id="1.20.5.1150">
    <property type="entry name" value="Ribosomal protein S8"/>
    <property type="match status" value="1"/>
</dbReference>
<evidence type="ECO:0000256" key="3">
    <source>
        <dbReference type="ARBA" id="ARBA00023274"/>
    </source>
</evidence>
<dbReference type="InterPro" id="IPR038380">
    <property type="entry name" value="Ribosomal_bS21_sf"/>
</dbReference>
<dbReference type="GO" id="GO:0006412">
    <property type="term" value="P:translation"/>
    <property type="evidence" value="ECO:0007669"/>
    <property type="project" value="InterPro"/>
</dbReference>
<gene>
    <name evidence="6" type="primary">LOC109725104</name>
</gene>
<evidence type="ECO:0000313" key="5">
    <source>
        <dbReference type="Proteomes" id="UP000515123"/>
    </source>
</evidence>
<dbReference type="InterPro" id="IPR001911">
    <property type="entry name" value="Ribosomal_bS21"/>
</dbReference>
<dbReference type="AlphaFoldDB" id="A0A6P5GPE6"/>
<dbReference type="HAMAP" id="MF_00358">
    <property type="entry name" value="Ribosomal_bS21"/>
    <property type="match status" value="1"/>
</dbReference>
<feature type="region of interest" description="Disordered" evidence="4">
    <location>
        <begin position="11"/>
        <end position="38"/>
    </location>
</feature>
<dbReference type="GO" id="GO:0003735">
    <property type="term" value="F:structural constituent of ribosome"/>
    <property type="evidence" value="ECO:0007669"/>
    <property type="project" value="InterPro"/>
</dbReference>
<dbReference type="RefSeq" id="XP_020109764.1">
    <property type="nucleotide sequence ID" value="XM_020254175.1"/>
</dbReference>
<dbReference type="PANTHER" id="PTHR21109">
    <property type="entry name" value="MITOCHONDRIAL 28S RIBOSOMAL PROTEIN S21"/>
    <property type="match status" value="1"/>
</dbReference>
<sequence length="167" mass="18846">MAAACNLLHLSFPRTPPSPASPLRPSRPNELPLPFPSRRPFSLSLSSTSFSNLPGPFHVDPAPPRAGYNVQVVVGEDEPEEVLLRRFRREVSKAGVIQECKRRRFFENKQEERKRKAREAGRRNRRRRLASGPRFPSSSAADSEAASKRASDDLDDNWDLPEGNLPY</sequence>
<dbReference type="PRINTS" id="PR00976">
    <property type="entry name" value="RIBOSOMALS21"/>
</dbReference>
<feature type="region of interest" description="Disordered" evidence="4">
    <location>
        <begin position="109"/>
        <end position="167"/>
    </location>
</feature>
<reference evidence="5" key="1">
    <citation type="journal article" date="2015" name="Nat. Genet.">
        <title>The pineapple genome and the evolution of CAM photosynthesis.</title>
        <authorList>
            <person name="Ming R."/>
            <person name="VanBuren R."/>
            <person name="Wai C.M."/>
            <person name="Tang H."/>
            <person name="Schatz M.C."/>
            <person name="Bowers J.E."/>
            <person name="Lyons E."/>
            <person name="Wang M.L."/>
            <person name="Chen J."/>
            <person name="Biggers E."/>
            <person name="Zhang J."/>
            <person name="Huang L."/>
            <person name="Zhang L."/>
            <person name="Miao W."/>
            <person name="Zhang J."/>
            <person name="Ye Z."/>
            <person name="Miao C."/>
            <person name="Lin Z."/>
            <person name="Wang H."/>
            <person name="Zhou H."/>
            <person name="Yim W.C."/>
            <person name="Priest H.D."/>
            <person name="Zheng C."/>
            <person name="Woodhouse M."/>
            <person name="Edger P.P."/>
            <person name="Guyot R."/>
            <person name="Guo H.B."/>
            <person name="Guo H."/>
            <person name="Zheng G."/>
            <person name="Singh R."/>
            <person name="Sharma A."/>
            <person name="Min X."/>
            <person name="Zheng Y."/>
            <person name="Lee H."/>
            <person name="Gurtowski J."/>
            <person name="Sedlazeck F.J."/>
            <person name="Harkess A."/>
            <person name="McKain M.R."/>
            <person name="Liao Z."/>
            <person name="Fang J."/>
            <person name="Liu J."/>
            <person name="Zhang X."/>
            <person name="Zhang Q."/>
            <person name="Hu W."/>
            <person name="Qin Y."/>
            <person name="Wang K."/>
            <person name="Chen L.Y."/>
            <person name="Shirley N."/>
            <person name="Lin Y.R."/>
            <person name="Liu L.Y."/>
            <person name="Hernandez A.G."/>
            <person name="Wright C.L."/>
            <person name="Bulone V."/>
            <person name="Tuskan G.A."/>
            <person name="Heath K."/>
            <person name="Zee F."/>
            <person name="Moore P.H."/>
            <person name="Sunkar R."/>
            <person name="Leebens-Mack J.H."/>
            <person name="Mockler T."/>
            <person name="Bennetzen J.L."/>
            <person name="Freeling M."/>
            <person name="Sankoff D."/>
            <person name="Paterson A.H."/>
            <person name="Zhu X."/>
            <person name="Yang X."/>
            <person name="Smith J.A."/>
            <person name="Cushman J.C."/>
            <person name="Paull R.E."/>
            <person name="Yu Q."/>
        </authorList>
    </citation>
    <scope>NUCLEOTIDE SEQUENCE [LARGE SCALE GENOMIC DNA]</scope>
    <source>
        <strain evidence="5">cv. F153</strain>
    </source>
</reference>
<dbReference type="NCBIfam" id="TIGR00030">
    <property type="entry name" value="S21p"/>
    <property type="match status" value="1"/>
</dbReference>
<keyword evidence="5" id="KW-1185">Reference proteome</keyword>
<dbReference type="Pfam" id="PF01165">
    <property type="entry name" value="Ribosomal_S21"/>
    <property type="match status" value="1"/>
</dbReference>
<dbReference type="GO" id="GO:0005840">
    <property type="term" value="C:ribosome"/>
    <property type="evidence" value="ECO:0007669"/>
    <property type="project" value="UniProtKB-KW"/>
</dbReference>
<dbReference type="GeneID" id="109725104"/>
<evidence type="ECO:0000256" key="4">
    <source>
        <dbReference type="SAM" id="MobiDB-lite"/>
    </source>
</evidence>
<accession>A0A6P5GPE6</accession>
<dbReference type="PANTHER" id="PTHR21109:SF0">
    <property type="entry name" value="SMALL RIBOSOMAL SUBUNIT PROTEIN BS21M"/>
    <property type="match status" value="1"/>
</dbReference>
<dbReference type="Proteomes" id="UP000515123">
    <property type="component" value="Linkage group 19"/>
</dbReference>
<evidence type="ECO:0000256" key="2">
    <source>
        <dbReference type="ARBA" id="ARBA00022980"/>
    </source>
</evidence>
<proteinExistence type="inferred from homology"/>
<evidence type="ECO:0000313" key="6">
    <source>
        <dbReference type="RefSeq" id="XP_020109764.1"/>
    </source>
</evidence>
<reference evidence="6" key="2">
    <citation type="submission" date="2025-08" db="UniProtKB">
        <authorList>
            <consortium name="RefSeq"/>
        </authorList>
    </citation>
    <scope>IDENTIFICATION</scope>
    <source>
        <tissue evidence="6">Leaf</tissue>
    </source>
</reference>
<dbReference type="GO" id="GO:1990904">
    <property type="term" value="C:ribonucleoprotein complex"/>
    <property type="evidence" value="ECO:0007669"/>
    <property type="project" value="UniProtKB-KW"/>
</dbReference>
<evidence type="ECO:0000256" key="1">
    <source>
        <dbReference type="ARBA" id="ARBA00006640"/>
    </source>
</evidence>
<feature type="compositionally biased region" description="Basic and acidic residues" evidence="4">
    <location>
        <begin position="109"/>
        <end position="122"/>
    </location>
</feature>
<keyword evidence="2" id="KW-0689">Ribosomal protein</keyword>
<name>A0A6P5GPE6_ANACO</name>
<protein>
    <submittedName>
        <fullName evidence="6">Uncharacterized protein LOC109725104</fullName>
    </submittedName>
</protein>